<proteinExistence type="predicted"/>
<dbReference type="PANTHER" id="PTHR33395">
    <property type="entry name" value="TRANSCRIPTASE, PUTATIVE-RELATED-RELATED"/>
    <property type="match status" value="1"/>
</dbReference>
<feature type="domain" description="Endonuclease/exonuclease/phosphatase" evidence="2">
    <location>
        <begin position="106"/>
        <end position="183"/>
    </location>
</feature>
<sequence length="263" mass="29898">MPLPQRRLMHWCGHTWSTVSSSGLPSTRDTLTYWRESSKKGHKDDKGPELLSDEETLSEGACKEDKARLFSAVLSDRTGGSGHKLKHRRFPLSIGKHFFDCEAIGGIVLLGDFNHPDICWKSSTVSYRQSRRLLECIRANFLRQVIDSPTRGDVIMDLMVTNASELICDVRIGGSLGCSDHALMEFAVLSDMGQAKSIVRILNFRKAKFQLFKELINRTSWEMVLRDRGAEQIFKDAFHRVQELLIPRCKKLGKDGKRLAWMS</sequence>
<evidence type="ECO:0000313" key="4">
    <source>
        <dbReference type="Proteomes" id="UP001333110"/>
    </source>
</evidence>
<evidence type="ECO:0000313" key="3">
    <source>
        <dbReference type="EMBL" id="KAK4818978.1"/>
    </source>
</evidence>
<dbReference type="GO" id="GO:0007508">
    <property type="term" value="P:larval heart development"/>
    <property type="evidence" value="ECO:0007669"/>
    <property type="project" value="TreeGrafter"/>
</dbReference>
<dbReference type="Pfam" id="PF14529">
    <property type="entry name" value="Exo_endo_phos_2"/>
    <property type="match status" value="1"/>
</dbReference>
<dbReference type="GO" id="GO:0031012">
    <property type="term" value="C:extracellular matrix"/>
    <property type="evidence" value="ECO:0007669"/>
    <property type="project" value="TreeGrafter"/>
</dbReference>
<organism evidence="3 4">
    <name type="scientific">Mycteria americana</name>
    <name type="common">Wood stork</name>
    <dbReference type="NCBI Taxonomy" id="33587"/>
    <lineage>
        <taxon>Eukaryota</taxon>
        <taxon>Metazoa</taxon>
        <taxon>Chordata</taxon>
        <taxon>Craniata</taxon>
        <taxon>Vertebrata</taxon>
        <taxon>Euteleostomi</taxon>
        <taxon>Archelosauria</taxon>
        <taxon>Archosauria</taxon>
        <taxon>Dinosauria</taxon>
        <taxon>Saurischia</taxon>
        <taxon>Theropoda</taxon>
        <taxon>Coelurosauria</taxon>
        <taxon>Aves</taxon>
        <taxon>Neognathae</taxon>
        <taxon>Neoaves</taxon>
        <taxon>Aequornithes</taxon>
        <taxon>Ciconiiformes</taxon>
        <taxon>Ciconiidae</taxon>
        <taxon>Mycteria</taxon>
    </lineage>
</organism>
<accession>A0AAN7NY90</accession>
<dbReference type="Gene3D" id="3.60.10.10">
    <property type="entry name" value="Endonuclease/exonuclease/phosphatase"/>
    <property type="match status" value="1"/>
</dbReference>
<dbReference type="Proteomes" id="UP001333110">
    <property type="component" value="Unassembled WGS sequence"/>
</dbReference>
<protein>
    <recommendedName>
        <fullName evidence="2">Endonuclease/exonuclease/phosphatase domain-containing protein</fullName>
    </recommendedName>
</protein>
<feature type="region of interest" description="Disordered" evidence="1">
    <location>
        <begin position="36"/>
        <end position="57"/>
    </location>
</feature>
<name>A0AAN7NY90_MYCAM</name>
<evidence type="ECO:0000259" key="2">
    <source>
        <dbReference type="Pfam" id="PF14529"/>
    </source>
</evidence>
<keyword evidence="4" id="KW-1185">Reference proteome</keyword>
<dbReference type="AlphaFoldDB" id="A0AAN7NY90"/>
<dbReference type="PANTHER" id="PTHR33395:SF22">
    <property type="entry name" value="REVERSE TRANSCRIPTASE DOMAIN-CONTAINING PROTEIN"/>
    <property type="match status" value="1"/>
</dbReference>
<reference evidence="3 4" key="1">
    <citation type="journal article" date="2023" name="J. Hered.">
        <title>Chromosome-level genome of the wood stork (Mycteria americana) provides insight into avian chromosome evolution.</title>
        <authorList>
            <person name="Flamio R. Jr."/>
            <person name="Ramstad K.M."/>
        </authorList>
    </citation>
    <scope>NUCLEOTIDE SEQUENCE [LARGE SCALE GENOMIC DNA]</scope>
    <source>
        <strain evidence="3">JAX WOST 10</strain>
    </source>
</reference>
<gene>
    <name evidence="3" type="ORF">QYF61_022645</name>
</gene>
<dbReference type="GO" id="GO:0061343">
    <property type="term" value="P:cell adhesion involved in heart morphogenesis"/>
    <property type="evidence" value="ECO:0007669"/>
    <property type="project" value="TreeGrafter"/>
</dbReference>
<dbReference type="GO" id="GO:0003824">
    <property type="term" value="F:catalytic activity"/>
    <property type="evidence" value="ECO:0007669"/>
    <property type="project" value="InterPro"/>
</dbReference>
<comment type="caution">
    <text evidence="3">The sequence shown here is derived from an EMBL/GenBank/DDBJ whole genome shotgun (WGS) entry which is preliminary data.</text>
</comment>
<feature type="compositionally biased region" description="Basic and acidic residues" evidence="1">
    <location>
        <begin position="36"/>
        <end position="48"/>
    </location>
</feature>
<dbReference type="EMBL" id="JAUNZN010000007">
    <property type="protein sequence ID" value="KAK4818978.1"/>
    <property type="molecule type" value="Genomic_DNA"/>
</dbReference>
<dbReference type="InterPro" id="IPR036691">
    <property type="entry name" value="Endo/exonu/phosph_ase_sf"/>
</dbReference>
<evidence type="ECO:0000256" key="1">
    <source>
        <dbReference type="SAM" id="MobiDB-lite"/>
    </source>
</evidence>
<dbReference type="InterPro" id="IPR005135">
    <property type="entry name" value="Endo/exonuclease/phosphatase"/>
</dbReference>